<dbReference type="EMBL" id="AE016818">
    <property type="protein sequence ID" value="AAS52630.1"/>
    <property type="molecule type" value="Genomic_DNA"/>
</dbReference>
<dbReference type="KEGG" id="ago:AGOS_AEL055C"/>
<evidence type="ECO:0000256" key="5">
    <source>
        <dbReference type="ARBA" id="ARBA00022842"/>
    </source>
</evidence>
<accession>Q757R7</accession>
<dbReference type="GO" id="GO:0005777">
    <property type="term" value="C:peroxisome"/>
    <property type="evidence" value="ECO:0000318"/>
    <property type="project" value="GO_Central"/>
</dbReference>
<feature type="domain" description="Thiamine pyrophosphate enzyme central" evidence="12">
    <location>
        <begin position="188"/>
        <end position="315"/>
    </location>
</feature>
<evidence type="ECO:0000313" key="15">
    <source>
        <dbReference type="EMBL" id="AAS52630.1"/>
    </source>
</evidence>
<comment type="cofactor">
    <cofactor evidence="1">
        <name>Mg(2+)</name>
        <dbReference type="ChEBI" id="CHEBI:18420"/>
    </cofactor>
</comment>
<dbReference type="EC" id="4.1.2.63" evidence="10"/>
<evidence type="ECO:0000256" key="10">
    <source>
        <dbReference type="ARBA" id="ARBA00044518"/>
    </source>
</evidence>
<dbReference type="Gene3D" id="3.40.50.1220">
    <property type="entry name" value="TPP-binding domain"/>
    <property type="match status" value="1"/>
</dbReference>
<evidence type="ECO:0000256" key="6">
    <source>
        <dbReference type="ARBA" id="ARBA00023052"/>
    </source>
</evidence>
<feature type="domain" description="Thiamine pyrophosphate enzyme TPP-binding" evidence="13">
    <location>
        <begin position="381"/>
        <end position="514"/>
    </location>
</feature>
<dbReference type="RefSeq" id="NP_984806.1">
    <property type="nucleotide sequence ID" value="NM_210160.1"/>
</dbReference>
<evidence type="ECO:0000313" key="16">
    <source>
        <dbReference type="Proteomes" id="UP000000591"/>
    </source>
</evidence>
<evidence type="ECO:0000256" key="4">
    <source>
        <dbReference type="ARBA" id="ARBA00022723"/>
    </source>
</evidence>
<dbReference type="GO" id="GO:0030976">
    <property type="term" value="F:thiamine pyrophosphate binding"/>
    <property type="evidence" value="ECO:0000318"/>
    <property type="project" value="GO_Central"/>
</dbReference>
<evidence type="ECO:0000256" key="3">
    <source>
        <dbReference type="ARBA" id="ARBA00007812"/>
    </source>
</evidence>
<dbReference type="STRING" id="284811.Q757R7"/>
<comment type="catalytic activity">
    <reaction evidence="8">
        <text>a 2-hydroxy-3-methyl fatty acyl-CoA = a 2-methyl-branched fatty aldehyde + formyl-CoA</text>
        <dbReference type="Rhea" id="RHEA:25375"/>
        <dbReference type="ChEBI" id="CHEBI:49188"/>
        <dbReference type="ChEBI" id="CHEBI:57376"/>
        <dbReference type="ChEBI" id="CHEBI:58783"/>
        <dbReference type="EC" id="4.1.2.63"/>
    </reaction>
    <physiologicalReaction direction="left-to-right" evidence="8">
        <dbReference type="Rhea" id="RHEA:25376"/>
    </physiologicalReaction>
</comment>
<dbReference type="FunFam" id="3.40.50.970:FF:000044">
    <property type="entry name" value="Putative acetolactate synthase IlvG"/>
    <property type="match status" value="1"/>
</dbReference>
<dbReference type="InParanoid" id="Q757R7"/>
<dbReference type="Proteomes" id="UP000000591">
    <property type="component" value="Chromosome V"/>
</dbReference>
<dbReference type="GO" id="GO:0001561">
    <property type="term" value="P:fatty acid alpha-oxidation"/>
    <property type="evidence" value="ECO:0000318"/>
    <property type="project" value="GO_Central"/>
</dbReference>
<evidence type="ECO:0000256" key="7">
    <source>
        <dbReference type="ARBA" id="ARBA00023239"/>
    </source>
</evidence>
<evidence type="ECO:0000259" key="12">
    <source>
        <dbReference type="Pfam" id="PF00205"/>
    </source>
</evidence>
<proteinExistence type="inferred from homology"/>
<dbReference type="InterPro" id="IPR000399">
    <property type="entry name" value="TPP-bd_CS"/>
</dbReference>
<dbReference type="Pfam" id="PF02775">
    <property type="entry name" value="TPP_enzyme_C"/>
    <property type="match status" value="1"/>
</dbReference>
<dbReference type="InterPro" id="IPR012000">
    <property type="entry name" value="Thiamin_PyroP_enz_cen_dom"/>
</dbReference>
<feature type="domain" description="Thiamine pyrophosphate enzyme N-terminal TPP-binding" evidence="14">
    <location>
        <begin position="4"/>
        <end position="116"/>
    </location>
</feature>
<gene>
    <name evidence="15" type="ORF">AGOS_AEL055C</name>
</gene>
<dbReference type="GeneID" id="4620999"/>
<dbReference type="FunCoup" id="Q757R7">
    <property type="interactions" value="432"/>
</dbReference>
<evidence type="ECO:0000256" key="11">
    <source>
        <dbReference type="RuleBase" id="RU362132"/>
    </source>
</evidence>
<dbReference type="InterPro" id="IPR045025">
    <property type="entry name" value="HACL1-like"/>
</dbReference>
<protein>
    <recommendedName>
        <fullName evidence="10">2-hydroxyacyl-CoA lyase</fullName>
        <ecNumber evidence="10">4.1.2.63</ecNumber>
    </recommendedName>
</protein>
<reference evidence="15 16" key="1">
    <citation type="journal article" date="2004" name="Science">
        <title>The Ashbya gossypii genome as a tool for mapping the ancient Saccharomyces cerevisiae genome.</title>
        <authorList>
            <person name="Dietrich F.S."/>
            <person name="Voegeli S."/>
            <person name="Brachat S."/>
            <person name="Lerch A."/>
            <person name="Gates K."/>
            <person name="Steiner S."/>
            <person name="Mohr C."/>
            <person name="Pohlmann R."/>
            <person name="Luedi P."/>
            <person name="Choi S."/>
            <person name="Wing R.A."/>
            <person name="Flavier A."/>
            <person name="Gaffney T.D."/>
            <person name="Philippsen P."/>
        </authorList>
    </citation>
    <scope>NUCLEOTIDE SEQUENCE [LARGE SCALE GENOMIC DNA]</scope>
    <source>
        <strain evidence="16">ATCC 10895 / CBS 109.51 / FGSC 9923 / NRRL Y-1056</strain>
    </source>
</reference>
<dbReference type="CDD" id="cd07035">
    <property type="entry name" value="TPP_PYR_POX_like"/>
    <property type="match status" value="1"/>
</dbReference>
<keyword evidence="5" id="KW-0460">Magnesium</keyword>
<comment type="similarity">
    <text evidence="3 11">Belongs to the TPP enzyme family.</text>
</comment>
<keyword evidence="7" id="KW-0456">Lyase</keyword>
<dbReference type="InterPro" id="IPR011766">
    <property type="entry name" value="TPP_enzyme_TPP-bd"/>
</dbReference>
<evidence type="ECO:0000256" key="9">
    <source>
        <dbReference type="ARBA" id="ARBA00044454"/>
    </source>
</evidence>
<dbReference type="GO" id="GO:0106359">
    <property type="term" value="F:2-hydroxyacyl-CoA lyase activity"/>
    <property type="evidence" value="ECO:0007669"/>
    <property type="project" value="UniProtKB-EC"/>
</dbReference>
<dbReference type="Gene3D" id="3.40.50.970">
    <property type="match status" value="2"/>
</dbReference>
<dbReference type="Pfam" id="PF02776">
    <property type="entry name" value="TPP_enzyme_N"/>
    <property type="match status" value="1"/>
</dbReference>
<name>Q757R7_EREGS</name>
<comment type="cofactor">
    <cofactor evidence="2">
        <name>thiamine diphosphate</name>
        <dbReference type="ChEBI" id="CHEBI:58937"/>
    </cofactor>
</comment>
<evidence type="ECO:0000259" key="14">
    <source>
        <dbReference type="Pfam" id="PF02776"/>
    </source>
</evidence>
<dbReference type="OrthoDB" id="10006023at2759"/>
<dbReference type="SUPFAM" id="SSF52518">
    <property type="entry name" value="Thiamin diphosphate-binding fold (THDP-binding)"/>
    <property type="match status" value="2"/>
</dbReference>
<dbReference type="PANTHER" id="PTHR43710">
    <property type="entry name" value="2-HYDROXYACYL-COA LYASE"/>
    <property type="match status" value="1"/>
</dbReference>
<keyword evidence="16" id="KW-1185">Reference proteome</keyword>
<dbReference type="SUPFAM" id="SSF52467">
    <property type="entry name" value="DHS-like NAD/FAD-binding domain"/>
    <property type="match status" value="1"/>
</dbReference>
<dbReference type="PROSITE" id="PS00187">
    <property type="entry name" value="TPP_ENZYMES"/>
    <property type="match status" value="1"/>
</dbReference>
<reference evidence="16" key="2">
    <citation type="journal article" date="2013" name="G3 (Bethesda)">
        <title>Genomes of Ashbya fungi isolated from insects reveal four mating-type loci, numerous translocations, lack of transposons, and distinct gene duplications.</title>
        <authorList>
            <person name="Dietrich F.S."/>
            <person name="Voegeli S."/>
            <person name="Kuo S."/>
            <person name="Philippsen P."/>
        </authorList>
    </citation>
    <scope>GENOME REANNOTATION</scope>
    <source>
        <strain evidence="16">ATCC 10895 / CBS 109.51 / FGSC 9923 / NRRL Y-1056</strain>
    </source>
</reference>
<dbReference type="eggNOG" id="KOG1185">
    <property type="taxonomic scope" value="Eukaryota"/>
</dbReference>
<dbReference type="PANTHER" id="PTHR43710:SF2">
    <property type="entry name" value="2-HYDROXYACYL-COA LYASE 1"/>
    <property type="match status" value="1"/>
</dbReference>
<dbReference type="InterPro" id="IPR012001">
    <property type="entry name" value="Thiamin_PyroP_enz_TPP-bd_dom"/>
</dbReference>
<dbReference type="InterPro" id="IPR029061">
    <property type="entry name" value="THDP-binding"/>
</dbReference>
<evidence type="ECO:0000256" key="8">
    <source>
        <dbReference type="ARBA" id="ARBA00044451"/>
    </source>
</evidence>
<keyword evidence="4" id="KW-0479">Metal-binding</keyword>
<dbReference type="AlphaFoldDB" id="Q757R7"/>
<dbReference type="CDD" id="cd02004">
    <property type="entry name" value="TPP_BZL_OCoD_HPCL"/>
    <property type="match status" value="1"/>
</dbReference>
<organism evidence="15 16">
    <name type="scientific">Eremothecium gossypii (strain ATCC 10895 / CBS 109.51 / FGSC 9923 / NRRL Y-1056)</name>
    <name type="common">Yeast</name>
    <name type="synonym">Ashbya gossypii</name>
    <dbReference type="NCBI Taxonomy" id="284811"/>
    <lineage>
        <taxon>Eukaryota</taxon>
        <taxon>Fungi</taxon>
        <taxon>Dikarya</taxon>
        <taxon>Ascomycota</taxon>
        <taxon>Saccharomycotina</taxon>
        <taxon>Saccharomycetes</taxon>
        <taxon>Saccharomycetales</taxon>
        <taxon>Saccharomycetaceae</taxon>
        <taxon>Eremothecium</taxon>
    </lineage>
</organism>
<dbReference type="HOGENOM" id="CLU_013748_3_3_1"/>
<dbReference type="InterPro" id="IPR029035">
    <property type="entry name" value="DHS-like_NAD/FAD-binding_dom"/>
</dbReference>
<evidence type="ECO:0000256" key="1">
    <source>
        <dbReference type="ARBA" id="ARBA00001946"/>
    </source>
</evidence>
<evidence type="ECO:0000256" key="2">
    <source>
        <dbReference type="ARBA" id="ARBA00001964"/>
    </source>
</evidence>
<dbReference type="Pfam" id="PF00205">
    <property type="entry name" value="TPP_enzyme_M"/>
    <property type="match status" value="1"/>
</dbReference>
<dbReference type="OMA" id="PGPYGCL"/>
<sequence length="545" mass="59000">MGIQVSDQIAIALKQHGIEVVFGIVGIPIVELAEKLAEHGVRFIACRNEQSCSYAASVYGYLTNKPGALLVVGGSGVVHALAGIHNAWVNKWPLLVIAGSTEDEYKGGFQELDQLRIVAPWTSFKGRLSLDNVNYMVYTAVKTAVLQHGVSYLDVPGRLINMDAVGPLASKPVDIQHVRSGPDSSRVQGAAKLLQDGRNILVVVGRGCAEYPGVVRSFLERYRLPFLPVPMAKGIVPDSHELNVNGCRSLALKRAEIVLVLGARLNWILHYGSAPKWNADATFIQVDRDPATLGHNNSSGVNYSVLSDVELFINAITAVLPQSWQYRGVDNEVLDKIRENGVKLQRKAQLTPGSPLNYHAVYSLLRKLIDDKNTILSAEGANTMDNSRLWFGTDYPKRRLDAGTGATMGLGVGYALSAKLANPDKFVVALEGDSAFGFSCMELETAVRNKVGLVVVVMNNGGIYHGNPGSGPVRTTDLSPECAYHLVGQGLGCNGVLIRTLDELKKEFPRALQNSMKSITTVLNVILEPGTQTNVSFGWQAKSNM</sequence>
<keyword evidence="6 11" id="KW-0786">Thiamine pyrophosphate</keyword>
<evidence type="ECO:0000259" key="13">
    <source>
        <dbReference type="Pfam" id="PF02775"/>
    </source>
</evidence>
<comment type="catalytic activity">
    <reaction evidence="9">
        <text>an (R)-2-hydroxy-long-chain-fatty acyl-CoA = a long-chain fatty aldehyde + formyl-CoA</text>
        <dbReference type="Rhea" id="RHEA:67444"/>
        <dbReference type="ChEBI" id="CHEBI:17176"/>
        <dbReference type="ChEBI" id="CHEBI:57376"/>
        <dbReference type="ChEBI" id="CHEBI:170012"/>
        <dbReference type="EC" id="4.1.2.63"/>
    </reaction>
    <physiologicalReaction direction="left-to-right" evidence="9">
        <dbReference type="Rhea" id="RHEA:67445"/>
    </physiologicalReaction>
</comment>
<dbReference type="GO" id="GO:0000287">
    <property type="term" value="F:magnesium ion binding"/>
    <property type="evidence" value="ECO:0007669"/>
    <property type="project" value="InterPro"/>
</dbReference>